<dbReference type="Gene3D" id="3.20.20.80">
    <property type="entry name" value="Glycosidases"/>
    <property type="match status" value="1"/>
</dbReference>
<dbReference type="CDD" id="cd14948">
    <property type="entry name" value="BACON"/>
    <property type="match status" value="1"/>
</dbReference>
<evidence type="ECO:0000256" key="2">
    <source>
        <dbReference type="ARBA" id="ARBA00022801"/>
    </source>
</evidence>
<keyword evidence="2 4" id="KW-0378">Hydrolase</keyword>
<dbReference type="EMBL" id="FRAA01000008">
    <property type="protein sequence ID" value="SHK73954.1"/>
    <property type="molecule type" value="Genomic_DNA"/>
</dbReference>
<sequence length="518" mass="57722">MLIIDKTKMLTYLLLFTLFFSGTACKEDSAGEDIDEPDEVTLSIDQDSYDFSADGGSDKILITSNAKWKLTYESDAFCKPTIQSAIGDADVTINATANETTAARSMVMTLTSEGAEDVAISISQAAGEGEPVDPIEPEGPDYVDPDNTDMRDLTSIQLSQLMGIGWNLGNSMEAINAGSTPPTGSETTWGNPVVTKELIDAVKAAGFNTIRVPVSWSHMLSDQSTYKIKTEWLQRVEEVANYALDNEMYVVINVHWDGGWMDHPFYSEQDAINEKLAAFWKQIAVYFRDYDDHLLFAGSNEVRNEANYNAPTAEEAEVQNSFNQTFLTTVRATGGRNTYRHLIVQGFNTNIDHTVNELTIPDDETEDRMMVEVHYYDPYNFSLDENAASGKPLWGEPYKDQTGYVDTWGQEDWVEEQFGKMKTNFVDKGYPVLLGEYGALWRDVSGISDPNYPSQSEHDESRKYYLNYVTKAALDNGIIPVYWDNGHTGNNGFALFNRSSTEVSNQSALDGIISAGEE</sequence>
<evidence type="ECO:0000256" key="1">
    <source>
        <dbReference type="ARBA" id="ARBA00022729"/>
    </source>
</evidence>
<evidence type="ECO:0000256" key="3">
    <source>
        <dbReference type="ARBA" id="ARBA00023295"/>
    </source>
</evidence>
<evidence type="ECO:0000259" key="7">
    <source>
        <dbReference type="Pfam" id="PF13004"/>
    </source>
</evidence>
<dbReference type="AlphaFoldDB" id="A0A1M6UXR9"/>
<dbReference type="Pfam" id="PF00150">
    <property type="entry name" value="Cellulase"/>
    <property type="match status" value="1"/>
</dbReference>
<dbReference type="PROSITE" id="PS51257">
    <property type="entry name" value="PROKAR_LIPOPROTEIN"/>
    <property type="match status" value="1"/>
</dbReference>
<keyword evidence="1 5" id="KW-0732">Signal</keyword>
<evidence type="ECO:0000259" key="6">
    <source>
        <dbReference type="Pfam" id="PF00150"/>
    </source>
</evidence>
<dbReference type="GO" id="GO:0009251">
    <property type="term" value="P:glucan catabolic process"/>
    <property type="evidence" value="ECO:0007669"/>
    <property type="project" value="TreeGrafter"/>
</dbReference>
<reference evidence="9" key="1">
    <citation type="submission" date="2016-11" db="EMBL/GenBank/DDBJ databases">
        <authorList>
            <person name="Varghese N."/>
            <person name="Submissions S."/>
        </authorList>
    </citation>
    <scope>NUCLEOTIDE SEQUENCE [LARGE SCALE GENOMIC DNA]</scope>
    <source>
        <strain evidence="9">DSM 26134</strain>
    </source>
</reference>
<dbReference type="InterPro" id="IPR017853">
    <property type="entry name" value="GH"/>
</dbReference>
<dbReference type="PANTHER" id="PTHR31297">
    <property type="entry name" value="GLUCAN ENDO-1,6-BETA-GLUCOSIDASE B"/>
    <property type="match status" value="1"/>
</dbReference>
<organism evidence="8 9">
    <name type="scientific">Reichenbachiella agariperforans</name>
    <dbReference type="NCBI Taxonomy" id="156994"/>
    <lineage>
        <taxon>Bacteria</taxon>
        <taxon>Pseudomonadati</taxon>
        <taxon>Bacteroidota</taxon>
        <taxon>Cytophagia</taxon>
        <taxon>Cytophagales</taxon>
        <taxon>Reichenbachiellaceae</taxon>
        <taxon>Reichenbachiella</taxon>
    </lineage>
</organism>
<dbReference type="Proteomes" id="UP000184474">
    <property type="component" value="Unassembled WGS sequence"/>
</dbReference>
<evidence type="ECO:0000313" key="8">
    <source>
        <dbReference type="EMBL" id="SHK73954.1"/>
    </source>
</evidence>
<keyword evidence="3 4" id="KW-0326">Glycosidase</keyword>
<dbReference type="InterPro" id="IPR050386">
    <property type="entry name" value="Glycosyl_hydrolase_5"/>
</dbReference>
<dbReference type="Gene3D" id="2.60.40.10">
    <property type="entry name" value="Immunoglobulins"/>
    <property type="match status" value="1"/>
</dbReference>
<dbReference type="InterPro" id="IPR013783">
    <property type="entry name" value="Ig-like_fold"/>
</dbReference>
<feature type="signal peptide" evidence="5">
    <location>
        <begin position="1"/>
        <end position="26"/>
    </location>
</feature>
<dbReference type="InterPro" id="IPR001547">
    <property type="entry name" value="Glyco_hydro_5"/>
</dbReference>
<dbReference type="STRING" id="156994.SAMN04488028_10837"/>
<proteinExistence type="inferred from homology"/>
<dbReference type="GO" id="GO:0005576">
    <property type="term" value="C:extracellular region"/>
    <property type="evidence" value="ECO:0007669"/>
    <property type="project" value="TreeGrafter"/>
</dbReference>
<evidence type="ECO:0000313" key="9">
    <source>
        <dbReference type="Proteomes" id="UP000184474"/>
    </source>
</evidence>
<keyword evidence="9" id="KW-1185">Reference proteome</keyword>
<dbReference type="PANTHER" id="PTHR31297:SF17">
    <property type="entry name" value="ENDOGLUCANASE"/>
    <property type="match status" value="1"/>
</dbReference>
<dbReference type="GO" id="GO:0008422">
    <property type="term" value="F:beta-glucosidase activity"/>
    <property type="evidence" value="ECO:0007669"/>
    <property type="project" value="TreeGrafter"/>
</dbReference>
<dbReference type="Pfam" id="PF13004">
    <property type="entry name" value="BACON"/>
    <property type="match status" value="1"/>
</dbReference>
<name>A0A1M6UXR9_REIAG</name>
<feature type="domain" description="Glycoside hydrolase family 5" evidence="6">
    <location>
        <begin position="182"/>
        <end position="487"/>
    </location>
</feature>
<feature type="chain" id="PRO_5009921533" evidence="5">
    <location>
        <begin position="27"/>
        <end position="518"/>
    </location>
</feature>
<evidence type="ECO:0000256" key="4">
    <source>
        <dbReference type="RuleBase" id="RU361153"/>
    </source>
</evidence>
<accession>A0A1M6UXR9</accession>
<dbReference type="SUPFAM" id="SSF51445">
    <property type="entry name" value="(Trans)glycosidases"/>
    <property type="match status" value="1"/>
</dbReference>
<dbReference type="InterPro" id="IPR024361">
    <property type="entry name" value="BACON"/>
</dbReference>
<comment type="similarity">
    <text evidence="4">Belongs to the glycosyl hydrolase 5 (cellulase A) family.</text>
</comment>
<feature type="domain" description="BACON" evidence="7">
    <location>
        <begin position="74"/>
        <end position="125"/>
    </location>
</feature>
<protein>
    <submittedName>
        <fullName evidence="8">Endoglucanase</fullName>
    </submittedName>
</protein>
<evidence type="ECO:0000256" key="5">
    <source>
        <dbReference type="SAM" id="SignalP"/>
    </source>
</evidence>
<gene>
    <name evidence="8" type="ORF">SAMN04488028_10837</name>
</gene>
<dbReference type="GO" id="GO:0009986">
    <property type="term" value="C:cell surface"/>
    <property type="evidence" value="ECO:0007669"/>
    <property type="project" value="TreeGrafter"/>
</dbReference>